<dbReference type="SMART" id="SM00310">
    <property type="entry name" value="PTBI"/>
    <property type="match status" value="1"/>
</dbReference>
<feature type="domain" description="PH" evidence="2">
    <location>
        <begin position="5"/>
        <end position="114"/>
    </location>
</feature>
<dbReference type="PANTHER" id="PTHR21258">
    <property type="entry name" value="DOCKING PROTEIN RELATED"/>
    <property type="match status" value="1"/>
</dbReference>
<dbReference type="SMART" id="SM01244">
    <property type="entry name" value="IRS"/>
    <property type="match status" value="1"/>
</dbReference>
<protein>
    <recommendedName>
        <fullName evidence="5">Insulin receptor substrate 1</fullName>
    </recommendedName>
</protein>
<dbReference type="GO" id="GO:0005737">
    <property type="term" value="C:cytoplasm"/>
    <property type="evidence" value="ECO:0007669"/>
    <property type="project" value="TreeGrafter"/>
</dbReference>
<proteinExistence type="predicted"/>
<dbReference type="InterPro" id="IPR011993">
    <property type="entry name" value="PH-like_dom_sf"/>
</dbReference>
<name>A0AAW2HI38_9NEOP</name>
<dbReference type="InterPro" id="IPR002404">
    <property type="entry name" value="IRS_PTB"/>
</dbReference>
<dbReference type="InterPro" id="IPR001849">
    <property type="entry name" value="PH_domain"/>
</dbReference>
<dbReference type="SMART" id="SM00233">
    <property type="entry name" value="PH"/>
    <property type="match status" value="1"/>
</dbReference>
<dbReference type="Pfam" id="PF00169">
    <property type="entry name" value="PH"/>
    <property type="match status" value="1"/>
</dbReference>
<dbReference type="PANTHER" id="PTHR21258:SF62">
    <property type="entry name" value="INSULIN RECEPTOR SUBSTRATE 1"/>
    <property type="match status" value="1"/>
</dbReference>
<evidence type="ECO:0000259" key="2">
    <source>
        <dbReference type="PROSITE" id="PS50003"/>
    </source>
</evidence>
<dbReference type="PROSITE" id="PS51064">
    <property type="entry name" value="IRS_PTB"/>
    <property type="match status" value="1"/>
</dbReference>
<dbReference type="Pfam" id="PF02174">
    <property type="entry name" value="IRS"/>
    <property type="match status" value="1"/>
</dbReference>
<accession>A0AAW2HI38</accession>
<organism evidence="4">
    <name type="scientific">Menopon gallinae</name>
    <name type="common">poultry shaft louse</name>
    <dbReference type="NCBI Taxonomy" id="328185"/>
    <lineage>
        <taxon>Eukaryota</taxon>
        <taxon>Metazoa</taxon>
        <taxon>Ecdysozoa</taxon>
        <taxon>Arthropoda</taxon>
        <taxon>Hexapoda</taxon>
        <taxon>Insecta</taxon>
        <taxon>Pterygota</taxon>
        <taxon>Neoptera</taxon>
        <taxon>Paraneoptera</taxon>
        <taxon>Psocodea</taxon>
        <taxon>Troctomorpha</taxon>
        <taxon>Phthiraptera</taxon>
        <taxon>Amblycera</taxon>
        <taxon>Menoponidae</taxon>
        <taxon>Menopon</taxon>
    </lineage>
</organism>
<evidence type="ECO:0008006" key="5">
    <source>
        <dbReference type="Google" id="ProtNLM"/>
    </source>
</evidence>
<comment type="caution">
    <text evidence="4">The sequence shown here is derived from an EMBL/GenBank/DDBJ whole genome shotgun (WGS) entry which is preliminary data.</text>
</comment>
<dbReference type="EMBL" id="JARGDH010000004">
    <property type="protein sequence ID" value="KAL0269424.1"/>
    <property type="molecule type" value="Genomic_DNA"/>
</dbReference>
<dbReference type="SUPFAM" id="SSF50729">
    <property type="entry name" value="PH domain-like"/>
    <property type="match status" value="2"/>
</dbReference>
<evidence type="ECO:0000259" key="3">
    <source>
        <dbReference type="PROSITE" id="PS51064"/>
    </source>
</evidence>
<dbReference type="AlphaFoldDB" id="A0AAW2HI38"/>
<feature type="domain" description="IRS-type PTB" evidence="3">
    <location>
        <begin position="134"/>
        <end position="239"/>
    </location>
</feature>
<sequence length="655" mass="73790">MESDNPLKEGYLLIPSQGVFGHLKKSWQRKYCQLYRASKYGIERLEFFDSEEDANSNASGRFITLENCVKITPDPQKLQANVFVVVTKTSTYHFASAEENEMTEWLSAFQSVAFKEGSNAPHIEEDNDLYCSSGEGVFLVKLVTSEVSARCGLEPGPYTLLLTSSAIQLRDSREHQILYTWPYLYIRKYGYRDGKFTFEAGRKCETGEGEFQLEYSNQQEIYRCLSLKMKSMRKLIGGQMTSSASIFCTDASNQFQAALNMEARSRSPLPPSPNSTTNILEMDLNSSSQFKSVDCISNLPANTPPPLKPKATSYNNLFHAPYEGPPIPNKPKPIISPTSETNTLSLFNSAPHLQPKSVSQNSVDKINSRKSPNLFRALLVDIDINDSPSFQSKHSEGQSMAPPLKEKPLKPPRKGSFIPNSQKCANEKDTSSNKKYFRQKSEPICSKQKVHQQNMSSEVSTPPYDEVEIRHEAWKTFGVDEMTHTERPFSQIDSNDPSPDYEIFEKTPEDNKLKETDKTNGALPKVSKPKFLPIKPMSVLGNYDTLQHFGNSSKTNGKSGYKQVIINHSNANSPSTPEGYSLLENYANNHNPTYHDYDEVDEPIESCRLADDSHLGYGMIRKKSDAQSQSDLHLPPKHKSYNKMEYAVITKSKQV</sequence>
<dbReference type="PROSITE" id="PS50003">
    <property type="entry name" value="PH_DOMAIN"/>
    <property type="match status" value="1"/>
</dbReference>
<gene>
    <name evidence="4" type="ORF">PYX00_007164</name>
</gene>
<evidence type="ECO:0000313" key="4">
    <source>
        <dbReference type="EMBL" id="KAL0269424.1"/>
    </source>
</evidence>
<evidence type="ECO:0000256" key="1">
    <source>
        <dbReference type="SAM" id="MobiDB-lite"/>
    </source>
</evidence>
<dbReference type="Gene3D" id="2.30.29.30">
    <property type="entry name" value="Pleckstrin-homology domain (PH domain)/Phosphotyrosine-binding domain (PTB)"/>
    <property type="match status" value="2"/>
</dbReference>
<reference evidence="4" key="1">
    <citation type="journal article" date="2024" name="Gigascience">
        <title>Chromosome-level genome of the poultry shaft louse Menopon gallinae provides insight into the host-switching and adaptive evolution of parasitic lice.</title>
        <authorList>
            <person name="Xu Y."/>
            <person name="Ma L."/>
            <person name="Liu S."/>
            <person name="Liang Y."/>
            <person name="Liu Q."/>
            <person name="He Z."/>
            <person name="Tian L."/>
            <person name="Duan Y."/>
            <person name="Cai W."/>
            <person name="Li H."/>
            <person name="Song F."/>
        </authorList>
    </citation>
    <scope>NUCLEOTIDE SEQUENCE</scope>
    <source>
        <strain evidence="4">Cailab_2023a</strain>
    </source>
</reference>
<dbReference type="GO" id="GO:0007265">
    <property type="term" value="P:Ras protein signal transduction"/>
    <property type="evidence" value="ECO:0007669"/>
    <property type="project" value="TreeGrafter"/>
</dbReference>
<dbReference type="GO" id="GO:0043410">
    <property type="term" value="P:positive regulation of MAPK cascade"/>
    <property type="evidence" value="ECO:0007669"/>
    <property type="project" value="TreeGrafter"/>
</dbReference>
<dbReference type="GO" id="GO:0007169">
    <property type="term" value="P:cell surface receptor protein tyrosine kinase signaling pathway"/>
    <property type="evidence" value="ECO:0007669"/>
    <property type="project" value="TreeGrafter"/>
</dbReference>
<dbReference type="InterPro" id="IPR050996">
    <property type="entry name" value="Docking_Protein_DOK"/>
</dbReference>
<feature type="region of interest" description="Disordered" evidence="1">
    <location>
        <begin position="389"/>
        <end position="463"/>
    </location>
</feature>
<feature type="compositionally biased region" description="Polar residues" evidence="1">
    <location>
        <begin position="451"/>
        <end position="460"/>
    </location>
</feature>